<dbReference type="InterPro" id="IPR019533">
    <property type="entry name" value="Peptidase_S26"/>
</dbReference>
<evidence type="ECO:0000313" key="3">
    <source>
        <dbReference type="Proteomes" id="UP000700908"/>
    </source>
</evidence>
<protein>
    <submittedName>
        <fullName evidence="2">S26 family signal peptidase</fullName>
    </submittedName>
</protein>
<evidence type="ECO:0000259" key="1">
    <source>
        <dbReference type="Pfam" id="PF10502"/>
    </source>
</evidence>
<accession>A0ABS7MIA7</accession>
<reference evidence="2 3" key="1">
    <citation type="submission" date="2021-08" db="EMBL/GenBank/DDBJ databases">
        <title>Collinsella faecalis sp. nov. isolated from swine faeces.</title>
        <authorList>
            <person name="Oh B.S."/>
            <person name="Lee J.H."/>
        </authorList>
    </citation>
    <scope>NUCLEOTIDE SEQUENCE [LARGE SCALE GENOMIC DNA]</scope>
    <source>
        <strain evidence="2 3">AGMB00827</strain>
    </source>
</reference>
<dbReference type="EMBL" id="JAIMFO010000004">
    <property type="protein sequence ID" value="MBY4797109.1"/>
    <property type="molecule type" value="Genomic_DNA"/>
</dbReference>
<dbReference type="Proteomes" id="UP000700908">
    <property type="component" value="Unassembled WGS sequence"/>
</dbReference>
<keyword evidence="3" id="KW-1185">Reference proteome</keyword>
<proteinExistence type="predicted"/>
<comment type="caution">
    <text evidence="2">The sequence shown here is derived from an EMBL/GenBank/DDBJ whole genome shotgun (WGS) entry which is preliminary data.</text>
</comment>
<organism evidence="2 3">
    <name type="scientific">Collinsella ureilytica</name>
    <dbReference type="NCBI Taxonomy" id="2869515"/>
    <lineage>
        <taxon>Bacteria</taxon>
        <taxon>Bacillati</taxon>
        <taxon>Actinomycetota</taxon>
        <taxon>Coriobacteriia</taxon>
        <taxon>Coriobacteriales</taxon>
        <taxon>Coriobacteriaceae</taxon>
        <taxon>Collinsella</taxon>
    </lineage>
</organism>
<dbReference type="InterPro" id="IPR036286">
    <property type="entry name" value="LexA/Signal_pep-like_sf"/>
</dbReference>
<name>A0ABS7MIA7_9ACTN</name>
<dbReference type="Pfam" id="PF10502">
    <property type="entry name" value="Peptidase_S26"/>
    <property type="match status" value="1"/>
</dbReference>
<feature type="domain" description="Peptidase S26" evidence="1">
    <location>
        <begin position="6"/>
        <end position="43"/>
    </location>
</feature>
<dbReference type="SUPFAM" id="SSF51306">
    <property type="entry name" value="LexA/Signal peptidase"/>
    <property type="match status" value="1"/>
</dbReference>
<gene>
    <name evidence="2" type="ORF">K6V98_01855</name>
</gene>
<evidence type="ECO:0000313" key="2">
    <source>
        <dbReference type="EMBL" id="MBY4797109.1"/>
    </source>
</evidence>
<sequence length="49" mass="5276">MTFPLTVGEGQVFLLGDNREQASDSRILGCVDIAKTEGKVVAILRTRAV</sequence>
<dbReference type="Gene3D" id="2.10.109.10">
    <property type="entry name" value="Umud Fragment, subunit A"/>
    <property type="match status" value="1"/>
</dbReference>